<organism evidence="2 3">
    <name type="scientific">Actinacidiphila epipremni</name>
    <dbReference type="NCBI Taxonomy" id="2053013"/>
    <lineage>
        <taxon>Bacteria</taxon>
        <taxon>Bacillati</taxon>
        <taxon>Actinomycetota</taxon>
        <taxon>Actinomycetes</taxon>
        <taxon>Kitasatosporales</taxon>
        <taxon>Streptomycetaceae</taxon>
        <taxon>Actinacidiphila</taxon>
    </lineage>
</organism>
<dbReference type="EMBL" id="JAATEJ010000010">
    <property type="protein sequence ID" value="NJP44758.1"/>
    <property type="molecule type" value="Genomic_DNA"/>
</dbReference>
<evidence type="ECO:0000313" key="3">
    <source>
        <dbReference type="Proteomes" id="UP000734511"/>
    </source>
</evidence>
<sequence>MTIEVRKSRGGDRAAILGLMDAARGEGLSAEERGRRGFVQGRMTGEVLERFEQGPGVFVAVDGGELAGFAGTSEPGVLPPGHPATVAVEVVKEAAGRRELGRLFHYGPAVVDERFQGRGVLTRLLTALCRALRGDYDLGVAFVETANTRSLAVHRHYGMTEAAGFEVDGREYVAFTFAPADFVPEEG</sequence>
<protein>
    <submittedName>
        <fullName evidence="2">GNAT family N-acetyltransferase</fullName>
    </submittedName>
</protein>
<gene>
    <name evidence="2" type="ORF">HCN08_15345</name>
</gene>
<dbReference type="Pfam" id="PF00583">
    <property type="entry name" value="Acetyltransf_1"/>
    <property type="match status" value="1"/>
</dbReference>
<dbReference type="RefSeq" id="WP_167983608.1">
    <property type="nucleotide sequence ID" value="NZ_JAATEJ010000010.1"/>
</dbReference>
<proteinExistence type="predicted"/>
<comment type="caution">
    <text evidence="2">The sequence shown here is derived from an EMBL/GenBank/DDBJ whole genome shotgun (WGS) entry which is preliminary data.</text>
</comment>
<dbReference type="Proteomes" id="UP000734511">
    <property type="component" value="Unassembled WGS sequence"/>
</dbReference>
<keyword evidence="3" id="KW-1185">Reference proteome</keyword>
<name>A0ABX0ZT13_9ACTN</name>
<evidence type="ECO:0000259" key="1">
    <source>
        <dbReference type="PROSITE" id="PS51186"/>
    </source>
</evidence>
<dbReference type="Gene3D" id="3.40.630.30">
    <property type="match status" value="1"/>
</dbReference>
<reference evidence="2 3" key="1">
    <citation type="submission" date="2020-03" db="EMBL/GenBank/DDBJ databases">
        <title>WGS of actinomycetes isolated from Thailand.</title>
        <authorList>
            <person name="Thawai C."/>
        </authorList>
    </citation>
    <scope>NUCLEOTIDE SEQUENCE [LARGE SCALE GENOMIC DNA]</scope>
    <source>
        <strain evidence="2 3">PRB2-1</strain>
    </source>
</reference>
<dbReference type="InterPro" id="IPR016181">
    <property type="entry name" value="Acyl_CoA_acyltransferase"/>
</dbReference>
<dbReference type="PROSITE" id="PS51186">
    <property type="entry name" value="GNAT"/>
    <property type="match status" value="1"/>
</dbReference>
<accession>A0ABX0ZT13</accession>
<evidence type="ECO:0000313" key="2">
    <source>
        <dbReference type="EMBL" id="NJP44758.1"/>
    </source>
</evidence>
<feature type="domain" description="N-acetyltransferase" evidence="1">
    <location>
        <begin position="3"/>
        <end position="184"/>
    </location>
</feature>
<dbReference type="SUPFAM" id="SSF55729">
    <property type="entry name" value="Acyl-CoA N-acyltransferases (Nat)"/>
    <property type="match status" value="1"/>
</dbReference>
<dbReference type="InterPro" id="IPR000182">
    <property type="entry name" value="GNAT_dom"/>
</dbReference>